<evidence type="ECO:0000256" key="1">
    <source>
        <dbReference type="ARBA" id="ARBA00022679"/>
    </source>
</evidence>
<keyword evidence="3" id="KW-1185">Reference proteome</keyword>
<keyword evidence="1" id="KW-0808">Transferase</keyword>
<name>A0A1Z3HMN6_9CYAN</name>
<evidence type="ECO:0000313" key="3">
    <source>
        <dbReference type="Proteomes" id="UP000191901"/>
    </source>
</evidence>
<proteinExistence type="predicted"/>
<gene>
    <name evidence="2" type="ORF">XM38_024970</name>
</gene>
<dbReference type="Proteomes" id="UP000191901">
    <property type="component" value="Chromosome"/>
</dbReference>
<dbReference type="InterPro" id="IPR037359">
    <property type="entry name" value="NST/OST"/>
</dbReference>
<dbReference type="STRING" id="1641165.XM38_27345"/>
<dbReference type="EMBL" id="CP021983">
    <property type="protein sequence ID" value="ASC71545.1"/>
    <property type="molecule type" value="Genomic_DNA"/>
</dbReference>
<dbReference type="KEGG" id="hhg:XM38_024970"/>
<accession>A0A1Z3HMN6</accession>
<protein>
    <recommendedName>
        <fullName evidence="4">Sulfotransferase</fullName>
    </recommendedName>
</protein>
<organism evidence="2 3">
    <name type="scientific">Halomicronema hongdechloris C2206</name>
    <dbReference type="NCBI Taxonomy" id="1641165"/>
    <lineage>
        <taxon>Bacteria</taxon>
        <taxon>Bacillati</taxon>
        <taxon>Cyanobacteriota</taxon>
        <taxon>Cyanophyceae</taxon>
        <taxon>Nodosilineales</taxon>
        <taxon>Nodosilineaceae</taxon>
        <taxon>Halomicronema</taxon>
    </lineage>
</organism>
<dbReference type="PANTHER" id="PTHR10605">
    <property type="entry name" value="HEPARAN SULFATE SULFOTRANSFERASE"/>
    <property type="match status" value="1"/>
</dbReference>
<dbReference type="Pfam" id="PF13469">
    <property type="entry name" value="Sulfotransfer_3"/>
    <property type="match status" value="1"/>
</dbReference>
<evidence type="ECO:0000313" key="2">
    <source>
        <dbReference type="EMBL" id="ASC71545.1"/>
    </source>
</evidence>
<dbReference type="GO" id="GO:0008146">
    <property type="term" value="F:sulfotransferase activity"/>
    <property type="evidence" value="ECO:0007669"/>
    <property type="project" value="InterPro"/>
</dbReference>
<dbReference type="SUPFAM" id="SSF52540">
    <property type="entry name" value="P-loop containing nucleoside triphosphate hydrolases"/>
    <property type="match status" value="1"/>
</dbReference>
<sequence length="319" mass="37055">MCLQYWAQVNPLSTVPRPNLFIIGAMKAGTTSLHGYLNAHPDIVMSEPKEPCYFVHPQELNWPQIEQLQLWQNEAKYLALFPDATEAKVIGESSTPYAKFPAIGQIPERIARFNPEARFIYVLRDPIERTISHYLHEVRRGNEHRDMVTAISQNPLYTSVSDYDLQLRQYLNYFDLRQFLVLTFEAMTADTPGTIAQVFEWLGVDSSFQPPNLTSKAHVTPKTFYQKGRLYRLRYSWPWNQIAELLPNRVRKLGLKTLIREVDRDAELVHKQAVTDYLRPLQQSQVRRLSQLLNREFPEWSVLWGPDAGARRALRSVGE</sequence>
<evidence type="ECO:0008006" key="4">
    <source>
        <dbReference type="Google" id="ProtNLM"/>
    </source>
</evidence>
<dbReference type="AlphaFoldDB" id="A0A1Z3HMN6"/>
<dbReference type="InterPro" id="IPR027417">
    <property type="entry name" value="P-loop_NTPase"/>
</dbReference>
<reference evidence="2 3" key="1">
    <citation type="journal article" date="2016" name="Biochim. Biophys. Acta">
        <title>Characterization of red-shifted phycobilisomes isolated from the chlorophyll f-containing cyanobacterium Halomicronema hongdechloris.</title>
        <authorList>
            <person name="Li Y."/>
            <person name="Lin Y."/>
            <person name="Garvey C.J."/>
            <person name="Birch D."/>
            <person name="Corkery R.W."/>
            <person name="Loughlin P.C."/>
            <person name="Scheer H."/>
            <person name="Willows R.D."/>
            <person name="Chen M."/>
        </authorList>
    </citation>
    <scope>NUCLEOTIDE SEQUENCE [LARGE SCALE GENOMIC DNA]</scope>
    <source>
        <strain evidence="2 3">C2206</strain>
    </source>
</reference>
<dbReference type="PANTHER" id="PTHR10605:SF56">
    <property type="entry name" value="BIFUNCTIONAL HEPARAN SULFATE N-DEACETYLASE_N-SULFOTRANSFERASE"/>
    <property type="match status" value="1"/>
</dbReference>
<dbReference type="Gene3D" id="3.40.50.300">
    <property type="entry name" value="P-loop containing nucleotide triphosphate hydrolases"/>
    <property type="match status" value="1"/>
</dbReference>